<organism evidence="2 3">
    <name type="scientific">Lasiosphaeria hispida</name>
    <dbReference type="NCBI Taxonomy" id="260671"/>
    <lineage>
        <taxon>Eukaryota</taxon>
        <taxon>Fungi</taxon>
        <taxon>Dikarya</taxon>
        <taxon>Ascomycota</taxon>
        <taxon>Pezizomycotina</taxon>
        <taxon>Sordariomycetes</taxon>
        <taxon>Sordariomycetidae</taxon>
        <taxon>Sordariales</taxon>
        <taxon>Lasiosphaeriaceae</taxon>
        <taxon>Lasiosphaeria</taxon>
    </lineage>
</organism>
<name>A0AAJ0HR53_9PEZI</name>
<feature type="compositionally biased region" description="Basic and acidic residues" evidence="1">
    <location>
        <begin position="161"/>
        <end position="173"/>
    </location>
</feature>
<reference evidence="2" key="2">
    <citation type="submission" date="2023-06" db="EMBL/GenBank/DDBJ databases">
        <authorList>
            <consortium name="Lawrence Berkeley National Laboratory"/>
            <person name="Haridas S."/>
            <person name="Hensen N."/>
            <person name="Bonometti L."/>
            <person name="Westerberg I."/>
            <person name="Brannstrom I.O."/>
            <person name="Guillou S."/>
            <person name="Cros-Aarteil S."/>
            <person name="Calhoun S."/>
            <person name="Kuo A."/>
            <person name="Mondo S."/>
            <person name="Pangilinan J."/>
            <person name="Riley R."/>
            <person name="Labutti K."/>
            <person name="Andreopoulos B."/>
            <person name="Lipzen A."/>
            <person name="Chen C."/>
            <person name="Yanf M."/>
            <person name="Daum C."/>
            <person name="Ng V."/>
            <person name="Clum A."/>
            <person name="Steindorff A."/>
            <person name="Ohm R."/>
            <person name="Martin F."/>
            <person name="Silar P."/>
            <person name="Natvig D."/>
            <person name="Lalanne C."/>
            <person name="Gautier V."/>
            <person name="Ament-Velasquez S.L."/>
            <person name="Kruys A."/>
            <person name="Hutchinson M.I."/>
            <person name="Powell A.J."/>
            <person name="Barry K."/>
            <person name="Miller A.N."/>
            <person name="Grigoriev I.V."/>
            <person name="Debuchy R."/>
            <person name="Gladieux P."/>
            <person name="Thoren M.H."/>
            <person name="Johannesson H."/>
        </authorList>
    </citation>
    <scope>NUCLEOTIDE SEQUENCE</scope>
    <source>
        <strain evidence="2">CBS 955.72</strain>
    </source>
</reference>
<dbReference type="Proteomes" id="UP001275084">
    <property type="component" value="Unassembled WGS sequence"/>
</dbReference>
<evidence type="ECO:0000313" key="2">
    <source>
        <dbReference type="EMBL" id="KAK3359802.1"/>
    </source>
</evidence>
<feature type="region of interest" description="Disordered" evidence="1">
    <location>
        <begin position="1"/>
        <end position="216"/>
    </location>
</feature>
<feature type="compositionally biased region" description="Basic and acidic residues" evidence="1">
    <location>
        <begin position="200"/>
        <end position="212"/>
    </location>
</feature>
<protein>
    <submittedName>
        <fullName evidence="2">Uncharacterized protein</fullName>
    </submittedName>
</protein>
<sequence>MAKDRTRNPSAEAKAKKDKKSSKDKNAKKLNEELVDDDAAPAPLQPASSVAIEADDAEDFIALDSDGDKKPQPNPPRVKKPKTPLNWETKKAERAARKAAVAESEKAAPSTTSSDSATIGKVSTHLEKKKKSKQARKEAKLLMDKEQKPIFVIDTQPTAVEYKKQEAKPKPDSDSDSGSDSSPDSDSEDGNQLRKRKLSKKAENKQNIEDAHGGLNQAARRHLLLMAREKEAIQRRLGIEPGSEEPNKEVDSELSVWIARRAKVQTRADGRFEDRKSKKAAKQARVSQKKAERRKAKATASTST</sequence>
<proteinExistence type="predicted"/>
<feature type="compositionally biased region" description="Basic and acidic residues" evidence="1">
    <location>
        <begin position="266"/>
        <end position="276"/>
    </location>
</feature>
<evidence type="ECO:0000256" key="1">
    <source>
        <dbReference type="SAM" id="MobiDB-lite"/>
    </source>
</evidence>
<feature type="compositionally biased region" description="Basic and acidic residues" evidence="1">
    <location>
        <begin position="135"/>
        <end position="148"/>
    </location>
</feature>
<evidence type="ECO:0000313" key="3">
    <source>
        <dbReference type="Proteomes" id="UP001275084"/>
    </source>
</evidence>
<feature type="compositionally biased region" description="Low complexity" evidence="1">
    <location>
        <begin position="40"/>
        <end position="52"/>
    </location>
</feature>
<dbReference type="AlphaFoldDB" id="A0AAJ0HR53"/>
<keyword evidence="3" id="KW-1185">Reference proteome</keyword>
<feature type="compositionally biased region" description="Basic residues" evidence="1">
    <location>
        <begin position="277"/>
        <end position="297"/>
    </location>
</feature>
<feature type="region of interest" description="Disordered" evidence="1">
    <location>
        <begin position="266"/>
        <end position="304"/>
    </location>
</feature>
<accession>A0AAJ0HR53</accession>
<feature type="compositionally biased region" description="Low complexity" evidence="1">
    <location>
        <begin position="98"/>
        <end position="118"/>
    </location>
</feature>
<feature type="compositionally biased region" description="Basic and acidic residues" evidence="1">
    <location>
        <begin position="21"/>
        <end position="32"/>
    </location>
</feature>
<comment type="caution">
    <text evidence="2">The sequence shown here is derived from an EMBL/GenBank/DDBJ whole genome shotgun (WGS) entry which is preliminary data.</text>
</comment>
<dbReference type="EMBL" id="JAUIQD010000002">
    <property type="protein sequence ID" value="KAK3359802.1"/>
    <property type="molecule type" value="Genomic_DNA"/>
</dbReference>
<gene>
    <name evidence="2" type="ORF">B0T25DRAFT_564776</name>
</gene>
<reference evidence="2" key="1">
    <citation type="journal article" date="2023" name="Mol. Phylogenet. Evol.">
        <title>Genome-scale phylogeny and comparative genomics of the fungal order Sordariales.</title>
        <authorList>
            <person name="Hensen N."/>
            <person name="Bonometti L."/>
            <person name="Westerberg I."/>
            <person name="Brannstrom I.O."/>
            <person name="Guillou S."/>
            <person name="Cros-Aarteil S."/>
            <person name="Calhoun S."/>
            <person name="Haridas S."/>
            <person name="Kuo A."/>
            <person name="Mondo S."/>
            <person name="Pangilinan J."/>
            <person name="Riley R."/>
            <person name="LaButti K."/>
            <person name="Andreopoulos B."/>
            <person name="Lipzen A."/>
            <person name="Chen C."/>
            <person name="Yan M."/>
            <person name="Daum C."/>
            <person name="Ng V."/>
            <person name="Clum A."/>
            <person name="Steindorff A."/>
            <person name="Ohm R.A."/>
            <person name="Martin F."/>
            <person name="Silar P."/>
            <person name="Natvig D.O."/>
            <person name="Lalanne C."/>
            <person name="Gautier V."/>
            <person name="Ament-Velasquez S.L."/>
            <person name="Kruys A."/>
            <person name="Hutchinson M.I."/>
            <person name="Powell A.J."/>
            <person name="Barry K."/>
            <person name="Miller A.N."/>
            <person name="Grigoriev I.V."/>
            <person name="Debuchy R."/>
            <person name="Gladieux P."/>
            <person name="Hiltunen Thoren M."/>
            <person name="Johannesson H."/>
        </authorList>
    </citation>
    <scope>NUCLEOTIDE SEQUENCE</scope>
    <source>
        <strain evidence="2">CBS 955.72</strain>
    </source>
</reference>